<accession>A0AAV9HDZ4</accession>
<sequence>MAVLKSLSSVLAAAALIVPGVLGFQLAPRDAISNDAYPFCNPATDNECILNGKYLFPTLEFSLESSLGNAAFLQYLPTSTFSLTQWTNNKMPQACYHWGAEYYKFNPREFIMYNVTFADCPQPFVVCYHSKAQKTITQIATEISRIPVKLRQSTTAYLAFSDLQVDNPAYTDYIAAWSPDGIIMGRAQAYFPAALIHEVTHSMDRSILSPTKPNPWGFGTSFSESSTWISAENADGYAIAAYGTKSHVENFAEAGRAVMLDAVYPGGLAAFTGNNPNLTQISNQLSTFKAAAASYYVTGGTCDLAVKFPYPTVLVDIPPATPTITAGPTATATPYGQCEFILLFLFSPLSRCDSG</sequence>
<evidence type="ECO:0000313" key="3">
    <source>
        <dbReference type="Proteomes" id="UP001321749"/>
    </source>
</evidence>
<protein>
    <submittedName>
        <fullName evidence="2">Uncharacterized protein</fullName>
    </submittedName>
</protein>
<dbReference type="AlphaFoldDB" id="A0AAV9HDZ4"/>
<evidence type="ECO:0000313" key="2">
    <source>
        <dbReference type="EMBL" id="KAK4457672.1"/>
    </source>
</evidence>
<feature type="signal peptide" evidence="1">
    <location>
        <begin position="1"/>
        <end position="23"/>
    </location>
</feature>
<dbReference type="SUPFAM" id="SSF55486">
    <property type="entry name" value="Metalloproteases ('zincins'), catalytic domain"/>
    <property type="match status" value="1"/>
</dbReference>
<evidence type="ECO:0000256" key="1">
    <source>
        <dbReference type="SAM" id="SignalP"/>
    </source>
</evidence>
<feature type="chain" id="PRO_5043575138" evidence="1">
    <location>
        <begin position="24"/>
        <end position="355"/>
    </location>
</feature>
<dbReference type="Proteomes" id="UP001321749">
    <property type="component" value="Unassembled WGS sequence"/>
</dbReference>
<name>A0AAV9HDZ4_9PEZI</name>
<reference evidence="2" key="2">
    <citation type="submission" date="2023-06" db="EMBL/GenBank/DDBJ databases">
        <authorList>
            <consortium name="Lawrence Berkeley National Laboratory"/>
            <person name="Mondo S.J."/>
            <person name="Hensen N."/>
            <person name="Bonometti L."/>
            <person name="Westerberg I."/>
            <person name="Brannstrom I.O."/>
            <person name="Guillou S."/>
            <person name="Cros-Aarteil S."/>
            <person name="Calhoun S."/>
            <person name="Haridas S."/>
            <person name="Kuo A."/>
            <person name="Pangilinan J."/>
            <person name="Riley R."/>
            <person name="Labutti K."/>
            <person name="Andreopoulos B."/>
            <person name="Lipzen A."/>
            <person name="Chen C."/>
            <person name="Yanf M."/>
            <person name="Daum C."/>
            <person name="Ng V."/>
            <person name="Clum A."/>
            <person name="Steindorff A."/>
            <person name="Ohm R."/>
            <person name="Martin F."/>
            <person name="Silar P."/>
            <person name="Natvig D."/>
            <person name="Lalanne C."/>
            <person name="Gautier V."/>
            <person name="Ament-Velasquez S.L."/>
            <person name="Kruys A."/>
            <person name="Hutchinson M.I."/>
            <person name="Powell A.J."/>
            <person name="Barry K."/>
            <person name="Miller A.N."/>
            <person name="Grigoriev I.V."/>
            <person name="Debuchy R."/>
            <person name="Gladieux P."/>
            <person name="Thoren M.H."/>
            <person name="Johannesson H."/>
        </authorList>
    </citation>
    <scope>NUCLEOTIDE SEQUENCE</scope>
    <source>
        <strain evidence="2">PSN324</strain>
    </source>
</reference>
<reference evidence="2" key="1">
    <citation type="journal article" date="2023" name="Mol. Phylogenet. Evol.">
        <title>Genome-scale phylogeny and comparative genomics of the fungal order Sordariales.</title>
        <authorList>
            <person name="Hensen N."/>
            <person name="Bonometti L."/>
            <person name="Westerberg I."/>
            <person name="Brannstrom I.O."/>
            <person name="Guillou S."/>
            <person name="Cros-Aarteil S."/>
            <person name="Calhoun S."/>
            <person name="Haridas S."/>
            <person name="Kuo A."/>
            <person name="Mondo S."/>
            <person name="Pangilinan J."/>
            <person name="Riley R."/>
            <person name="LaButti K."/>
            <person name="Andreopoulos B."/>
            <person name="Lipzen A."/>
            <person name="Chen C."/>
            <person name="Yan M."/>
            <person name="Daum C."/>
            <person name="Ng V."/>
            <person name="Clum A."/>
            <person name="Steindorff A."/>
            <person name="Ohm R.A."/>
            <person name="Martin F."/>
            <person name="Silar P."/>
            <person name="Natvig D.O."/>
            <person name="Lalanne C."/>
            <person name="Gautier V."/>
            <person name="Ament-Velasquez S.L."/>
            <person name="Kruys A."/>
            <person name="Hutchinson M.I."/>
            <person name="Powell A.J."/>
            <person name="Barry K."/>
            <person name="Miller A.N."/>
            <person name="Grigoriev I.V."/>
            <person name="Debuchy R."/>
            <person name="Gladieux P."/>
            <person name="Hiltunen Thoren M."/>
            <person name="Johannesson H."/>
        </authorList>
    </citation>
    <scope>NUCLEOTIDE SEQUENCE</scope>
    <source>
        <strain evidence="2">PSN324</strain>
    </source>
</reference>
<dbReference type="EMBL" id="MU865102">
    <property type="protein sequence ID" value="KAK4457672.1"/>
    <property type="molecule type" value="Genomic_DNA"/>
</dbReference>
<comment type="caution">
    <text evidence="2">The sequence shown here is derived from an EMBL/GenBank/DDBJ whole genome shotgun (WGS) entry which is preliminary data.</text>
</comment>
<organism evidence="2 3">
    <name type="scientific">Cladorrhinum samala</name>
    <dbReference type="NCBI Taxonomy" id="585594"/>
    <lineage>
        <taxon>Eukaryota</taxon>
        <taxon>Fungi</taxon>
        <taxon>Dikarya</taxon>
        <taxon>Ascomycota</taxon>
        <taxon>Pezizomycotina</taxon>
        <taxon>Sordariomycetes</taxon>
        <taxon>Sordariomycetidae</taxon>
        <taxon>Sordariales</taxon>
        <taxon>Podosporaceae</taxon>
        <taxon>Cladorrhinum</taxon>
    </lineage>
</organism>
<keyword evidence="3" id="KW-1185">Reference proteome</keyword>
<gene>
    <name evidence="2" type="ORF">QBC42DRAFT_235761</name>
</gene>
<keyword evidence="1" id="KW-0732">Signal</keyword>
<proteinExistence type="predicted"/>